<dbReference type="PANTHER" id="PTHR32308">
    <property type="entry name" value="LYASE BETA SUBUNIT, PUTATIVE (AFU_ORTHOLOGUE AFUA_4G13030)-RELATED"/>
    <property type="match status" value="1"/>
</dbReference>
<dbReference type="InterPro" id="IPR039480">
    <property type="entry name" value="C-C_Bond_Lyase-like"/>
</dbReference>
<evidence type="ECO:0000256" key="3">
    <source>
        <dbReference type="ARBA" id="ARBA00022842"/>
    </source>
</evidence>
<sequence length="354" mass="40680">MSGLKGNPMMHDFVHFLLLKSECIYNLIFFRQVKFMKDSGIYYSLGALLYIAADNTNIIDDIIFEKFNIPFSLAFSFDMTSNDAEADKAENVLIKTLDKLFVAKKERNFYIPKLFIRVLSTAHIAHLYKKFGSLLDLITGFILPDFSISNADVYIYEMQRINSVLSTPVYILPEPDSMALLNLKTRYNDLYSIKEKLSTYEDYVLNILVSTGNVLNSFCVRRKVDENIYQSKPVASLISDIVTVFATDYILLAPAFEYYAGIGWEEGLLREIEFDKMNGFVGKTVVHPKQISIVNDAYKVSSIDYDDAQSVLDDKKIYQVCANVNDTRINEPRIHYSWAMQIIFLAKYFGVKKY</sequence>
<dbReference type="EMBL" id="AEPW01000009">
    <property type="protein sequence ID" value="EFU77655.1"/>
    <property type="molecule type" value="Genomic_DNA"/>
</dbReference>
<evidence type="ECO:0000256" key="2">
    <source>
        <dbReference type="ARBA" id="ARBA00022723"/>
    </source>
</evidence>
<evidence type="ECO:0008006" key="6">
    <source>
        <dbReference type="Google" id="ProtNLM"/>
    </source>
</evidence>
<dbReference type="InterPro" id="IPR040442">
    <property type="entry name" value="Pyrv_kinase-like_dom_sf"/>
</dbReference>
<reference evidence="4 5" key="1">
    <citation type="submission" date="2010-12" db="EMBL/GenBank/DDBJ databases">
        <authorList>
            <person name="Muzny D."/>
            <person name="Qin X."/>
            <person name="Deng J."/>
            <person name="Jiang H."/>
            <person name="Liu Y."/>
            <person name="Qu J."/>
            <person name="Song X.-Z."/>
            <person name="Zhang L."/>
            <person name="Thornton R."/>
            <person name="Coyle M."/>
            <person name="Francisco L."/>
            <person name="Jackson L."/>
            <person name="Javaid M."/>
            <person name="Korchina V."/>
            <person name="Kovar C."/>
            <person name="Mata R."/>
            <person name="Mathew T."/>
            <person name="Ngo R."/>
            <person name="Nguyen L."/>
            <person name="Nguyen N."/>
            <person name="Okwuonu G."/>
            <person name="Ongeri F."/>
            <person name="Pham C."/>
            <person name="Simmons D."/>
            <person name="Wilczek-Boney K."/>
            <person name="Hale W."/>
            <person name="Jakkamsetti A."/>
            <person name="Pham P."/>
            <person name="Ruth R."/>
            <person name="San Lucas F."/>
            <person name="Warren J."/>
            <person name="Zhang J."/>
            <person name="Zhao Z."/>
            <person name="Zhou C."/>
            <person name="Zhu D."/>
            <person name="Lee S."/>
            <person name="Bess C."/>
            <person name="Blankenburg K."/>
            <person name="Forbes L."/>
            <person name="Fu Q."/>
            <person name="Gubbala S."/>
            <person name="Hirani K."/>
            <person name="Jayaseelan J.C."/>
            <person name="Lara F."/>
            <person name="Munidasa M."/>
            <person name="Palculict T."/>
            <person name="Patil S."/>
            <person name="Pu L.-L."/>
            <person name="Saada N."/>
            <person name="Tang L."/>
            <person name="Weissenberger G."/>
            <person name="Zhu Y."/>
            <person name="Hemphill L."/>
            <person name="Shang Y."/>
            <person name="Youmans B."/>
            <person name="Ayvaz T."/>
            <person name="Ross M."/>
            <person name="Santibanez J."/>
            <person name="Aqrawi P."/>
            <person name="Gross S."/>
            <person name="Joshi V."/>
            <person name="Fowler G."/>
            <person name="Nazareth L."/>
            <person name="Reid J."/>
            <person name="Worley K."/>
            <person name="Petrosino J."/>
            <person name="Highlander S."/>
            <person name="Gibbs R."/>
        </authorList>
    </citation>
    <scope>NUCLEOTIDE SEQUENCE [LARGE SCALE GENOMIC DNA]</scope>
    <source>
        <strain evidence="4 5">DSM 3986</strain>
    </source>
</reference>
<dbReference type="Pfam" id="PF15617">
    <property type="entry name" value="C-C_Bond_Lyase"/>
    <property type="match status" value="1"/>
</dbReference>
<dbReference type="HOGENOM" id="CLU_062194_0_0_9"/>
<dbReference type="GO" id="GO:0006107">
    <property type="term" value="P:oxaloacetate metabolic process"/>
    <property type="evidence" value="ECO:0007669"/>
    <property type="project" value="TreeGrafter"/>
</dbReference>
<dbReference type="GO" id="GO:0003824">
    <property type="term" value="F:catalytic activity"/>
    <property type="evidence" value="ECO:0007669"/>
    <property type="project" value="InterPro"/>
</dbReference>
<protein>
    <recommendedName>
        <fullName evidence="6">ATP/GTP-binding protein</fullName>
    </recommendedName>
</protein>
<dbReference type="eggNOG" id="COG2301">
    <property type="taxonomic scope" value="Bacteria"/>
</dbReference>
<comment type="caution">
    <text evidence="4">The sequence shown here is derived from an EMBL/GenBank/DDBJ whole genome shotgun (WGS) entry which is preliminary data.</text>
</comment>
<evidence type="ECO:0000313" key="4">
    <source>
        <dbReference type="EMBL" id="EFU77655.1"/>
    </source>
</evidence>
<keyword evidence="2" id="KW-0479">Metal-binding</keyword>
<evidence type="ECO:0000256" key="1">
    <source>
        <dbReference type="ARBA" id="ARBA00001946"/>
    </source>
</evidence>
<gene>
    <name evidence="4" type="ORF">HMPREF0381_0482</name>
</gene>
<dbReference type="Proteomes" id="UP000003434">
    <property type="component" value="Unassembled WGS sequence"/>
</dbReference>
<dbReference type="Gene3D" id="3.20.20.60">
    <property type="entry name" value="Phosphoenolpyruvate-binding domains"/>
    <property type="match status" value="1"/>
</dbReference>
<keyword evidence="3" id="KW-0460">Magnesium</keyword>
<name>E6LKJ7_9FIRM</name>
<dbReference type="PANTHER" id="PTHR32308:SF10">
    <property type="entry name" value="CITRATE LYASE SUBUNIT BETA"/>
    <property type="match status" value="1"/>
</dbReference>
<proteinExistence type="predicted"/>
<dbReference type="AlphaFoldDB" id="E6LKJ7"/>
<comment type="cofactor">
    <cofactor evidence="1">
        <name>Mg(2+)</name>
        <dbReference type="ChEBI" id="CHEBI:18420"/>
    </cofactor>
</comment>
<accession>E6LKJ7</accession>
<organism evidence="4 5">
    <name type="scientific">Lachnoanaerobaculum saburreum DSM 3986</name>
    <dbReference type="NCBI Taxonomy" id="887325"/>
    <lineage>
        <taxon>Bacteria</taxon>
        <taxon>Bacillati</taxon>
        <taxon>Bacillota</taxon>
        <taxon>Clostridia</taxon>
        <taxon>Lachnospirales</taxon>
        <taxon>Lachnospiraceae</taxon>
        <taxon>Lachnoanaerobaculum</taxon>
    </lineage>
</organism>
<dbReference type="InterPro" id="IPR015813">
    <property type="entry name" value="Pyrv/PenolPyrv_kinase-like_dom"/>
</dbReference>
<dbReference type="GO" id="GO:0000287">
    <property type="term" value="F:magnesium ion binding"/>
    <property type="evidence" value="ECO:0007669"/>
    <property type="project" value="TreeGrafter"/>
</dbReference>
<dbReference type="SUPFAM" id="SSF51621">
    <property type="entry name" value="Phosphoenolpyruvate/pyruvate domain"/>
    <property type="match status" value="1"/>
</dbReference>
<evidence type="ECO:0000313" key="5">
    <source>
        <dbReference type="Proteomes" id="UP000003434"/>
    </source>
</evidence>